<dbReference type="EMBL" id="RWGY01000039">
    <property type="protein sequence ID" value="TVU11018.1"/>
    <property type="molecule type" value="Genomic_DNA"/>
</dbReference>
<reference evidence="3 4" key="1">
    <citation type="journal article" date="2019" name="Sci. Rep.">
        <title>A high-quality genome of Eragrostis curvula grass provides insights into Poaceae evolution and supports new strategies to enhance forage quality.</title>
        <authorList>
            <person name="Carballo J."/>
            <person name="Santos B.A.C.M."/>
            <person name="Zappacosta D."/>
            <person name="Garbus I."/>
            <person name="Selva J.P."/>
            <person name="Gallo C.A."/>
            <person name="Diaz A."/>
            <person name="Albertini E."/>
            <person name="Caccamo M."/>
            <person name="Echenique V."/>
        </authorList>
    </citation>
    <scope>NUCLEOTIDE SEQUENCE [LARGE SCALE GENOMIC DNA]</scope>
    <source>
        <strain evidence="4">cv. Victoria</strain>
        <tissue evidence="3">Leaf</tissue>
    </source>
</reference>
<organism evidence="3 4">
    <name type="scientific">Eragrostis curvula</name>
    <name type="common">weeping love grass</name>
    <dbReference type="NCBI Taxonomy" id="38414"/>
    <lineage>
        <taxon>Eukaryota</taxon>
        <taxon>Viridiplantae</taxon>
        <taxon>Streptophyta</taxon>
        <taxon>Embryophyta</taxon>
        <taxon>Tracheophyta</taxon>
        <taxon>Spermatophyta</taxon>
        <taxon>Magnoliopsida</taxon>
        <taxon>Liliopsida</taxon>
        <taxon>Poales</taxon>
        <taxon>Poaceae</taxon>
        <taxon>PACMAD clade</taxon>
        <taxon>Chloridoideae</taxon>
        <taxon>Eragrostideae</taxon>
        <taxon>Eragrostidinae</taxon>
        <taxon>Eragrostis</taxon>
    </lineage>
</organism>
<evidence type="ECO:0000256" key="1">
    <source>
        <dbReference type="SAM" id="MobiDB-lite"/>
    </source>
</evidence>
<feature type="non-terminal residue" evidence="3">
    <location>
        <position position="1"/>
    </location>
</feature>
<dbReference type="InterPro" id="IPR056594">
    <property type="entry name" value="AT5G49610-like_b-prop"/>
</dbReference>
<dbReference type="PANTHER" id="PTHR33207">
    <property type="entry name" value="F-BOX DOMAIN CONTAINING PROTEIN-RELATED"/>
    <property type="match status" value="1"/>
</dbReference>
<dbReference type="OrthoDB" id="687046at2759"/>
<dbReference type="Gene3D" id="1.20.1280.50">
    <property type="match status" value="1"/>
</dbReference>
<name>A0A5J9TJE5_9POAL</name>
<dbReference type="CDD" id="cd09917">
    <property type="entry name" value="F-box_SF"/>
    <property type="match status" value="1"/>
</dbReference>
<feature type="region of interest" description="Disordered" evidence="1">
    <location>
        <begin position="1"/>
        <end position="21"/>
    </location>
</feature>
<proteinExistence type="predicted"/>
<evidence type="ECO:0000313" key="3">
    <source>
        <dbReference type="EMBL" id="TVU11018.1"/>
    </source>
</evidence>
<accession>A0A5J9TJE5</accession>
<protein>
    <recommendedName>
        <fullName evidence="2">F-box domain-containing protein</fullName>
    </recommendedName>
</protein>
<dbReference type="AlphaFoldDB" id="A0A5J9TJE5"/>
<dbReference type="SUPFAM" id="SSF81383">
    <property type="entry name" value="F-box domain"/>
    <property type="match status" value="1"/>
</dbReference>
<dbReference type="Pfam" id="PF12937">
    <property type="entry name" value="F-box-like"/>
    <property type="match status" value="1"/>
</dbReference>
<comment type="caution">
    <text evidence="3">The sequence shown here is derived from an EMBL/GenBank/DDBJ whole genome shotgun (WGS) entry which is preliminary data.</text>
</comment>
<gene>
    <name evidence="3" type="ORF">EJB05_44579</name>
</gene>
<dbReference type="Pfam" id="PF23635">
    <property type="entry name" value="Beta-prop_AT5G49610-like"/>
    <property type="match status" value="1"/>
</dbReference>
<sequence length="433" mass="48301">MAAKGKGGRRDGALASSAASLPAPPPAFAVPDDVLRFLLERLSPAELVRAALVCRGWQRVASYLAAARPPPHLGYIFHPCDTPPPPPIEETSRGNYPAVFVPVDAAAPRLSLHFAAADAYRGFGIYEVHHGLVLLLLFSRPEALVPRILVRDPASRRRALLPSPPRDAVPDDKWRRDRKVIGVAVLSRAHPSRLSFEAVCLTIDAARPRAWVASVRDGACTWRALPRSRNVKINFDPKWFEHRCVHAAGDIYWHICNSGRALKLDPRTLEFSFLLAPAQLGDSYAKYRIGETPEDGSLCIGSAEDEEFQLWVREEADHSDNGWMMVRRVSLHSVYNSVPRLPMDSVSRLISTWLSDIDAGRTGKVFIKMQGYGRYSFHMDTRKLERLETDDGKEYGNPIYAYCLAWPPAFLAPKDVDGLSGRKRTLEKGHRCP</sequence>
<dbReference type="PROSITE" id="PS50181">
    <property type="entry name" value="FBOX"/>
    <property type="match status" value="1"/>
</dbReference>
<keyword evidence="4" id="KW-1185">Reference proteome</keyword>
<dbReference type="InterPro" id="IPR036047">
    <property type="entry name" value="F-box-like_dom_sf"/>
</dbReference>
<evidence type="ECO:0000259" key="2">
    <source>
        <dbReference type="PROSITE" id="PS50181"/>
    </source>
</evidence>
<feature type="domain" description="F-box" evidence="2">
    <location>
        <begin position="24"/>
        <end position="60"/>
    </location>
</feature>
<dbReference type="Proteomes" id="UP000324897">
    <property type="component" value="Chromosome 3"/>
</dbReference>
<dbReference type="Gramene" id="TVU11018">
    <property type="protein sequence ID" value="TVU11018"/>
    <property type="gene ID" value="EJB05_44579"/>
</dbReference>
<dbReference type="InterPro" id="IPR001810">
    <property type="entry name" value="F-box_dom"/>
</dbReference>
<evidence type="ECO:0000313" key="4">
    <source>
        <dbReference type="Proteomes" id="UP000324897"/>
    </source>
</evidence>